<dbReference type="EMBL" id="PDWW01000002">
    <property type="protein sequence ID" value="KAF1727103.1"/>
    <property type="molecule type" value="Genomic_DNA"/>
</dbReference>
<dbReference type="RefSeq" id="WP_162336452.1">
    <property type="nucleotide sequence ID" value="NZ_JBHSRQ010000004.1"/>
</dbReference>
<dbReference type="SUPFAM" id="SSF81301">
    <property type="entry name" value="Nucleotidyltransferase"/>
    <property type="match status" value="1"/>
</dbReference>
<sequence length="162" mass="18020">MTESSALHAGLHVALPELARTFRDPWWIIGSAAMALTGVPDIAPQDIDVLCSREDALRLQAAWMPHADLAYRPQDEARFRSTFARFTHLSMPLEVMGDLEVMTAEGWRPLQVLDDTIVGFDAHAVRVPTFAEQQRIFTLFGRPKDLAKAARIAAFLEGLHVA</sequence>
<name>A0ABQ6ZLT3_9GAMM</name>
<gene>
    <name evidence="1" type="ORF">CSC78_03195</name>
</gene>
<keyword evidence="2" id="KW-1185">Reference proteome</keyword>
<evidence type="ECO:0000313" key="2">
    <source>
        <dbReference type="Proteomes" id="UP000781710"/>
    </source>
</evidence>
<evidence type="ECO:0000313" key="1">
    <source>
        <dbReference type="EMBL" id="KAF1727103.1"/>
    </source>
</evidence>
<comment type="caution">
    <text evidence="1">The sequence shown here is derived from an EMBL/GenBank/DDBJ whole genome shotgun (WGS) entry which is preliminary data.</text>
</comment>
<evidence type="ECO:0008006" key="3">
    <source>
        <dbReference type="Google" id="ProtNLM"/>
    </source>
</evidence>
<organism evidence="1 2">
    <name type="scientific">Pseudoxanthomonas japonensis</name>
    <dbReference type="NCBI Taxonomy" id="69284"/>
    <lineage>
        <taxon>Bacteria</taxon>
        <taxon>Pseudomonadati</taxon>
        <taxon>Pseudomonadota</taxon>
        <taxon>Gammaproteobacteria</taxon>
        <taxon>Lysobacterales</taxon>
        <taxon>Lysobacteraceae</taxon>
        <taxon>Pseudoxanthomonas</taxon>
    </lineage>
</organism>
<accession>A0ABQ6ZLT3</accession>
<dbReference type="InterPro" id="IPR043519">
    <property type="entry name" value="NT_sf"/>
</dbReference>
<dbReference type="Gene3D" id="3.30.460.40">
    <property type="match status" value="1"/>
</dbReference>
<protein>
    <recommendedName>
        <fullName evidence="3">Nucleotidyltransferase family protein</fullName>
    </recommendedName>
</protein>
<reference evidence="1 2" key="1">
    <citation type="submission" date="2017-10" db="EMBL/GenBank/DDBJ databases">
        <title>Whole genome sequencing of members of genus Pseudoxanthomonas.</title>
        <authorList>
            <person name="Kumar S."/>
            <person name="Bansal K."/>
            <person name="Kaur A."/>
            <person name="Patil P."/>
            <person name="Sharma S."/>
            <person name="Patil P.B."/>
        </authorList>
    </citation>
    <scope>NUCLEOTIDE SEQUENCE [LARGE SCALE GENOMIC DNA]</scope>
    <source>
        <strain evidence="1 2">DSM 17109</strain>
    </source>
</reference>
<proteinExistence type="predicted"/>
<dbReference type="Proteomes" id="UP000781710">
    <property type="component" value="Unassembled WGS sequence"/>
</dbReference>